<name>A0A147JTS6_HADYE</name>
<dbReference type="EMBL" id="LQMQ01000053">
    <property type="protein sequence ID" value="KUO39882.1"/>
    <property type="molecule type" value="Genomic_DNA"/>
</dbReference>
<gene>
    <name evidence="5" type="ORF">APZ16_01205</name>
</gene>
<evidence type="ECO:0000256" key="1">
    <source>
        <dbReference type="ARBA" id="ARBA00010688"/>
    </source>
</evidence>
<dbReference type="SUPFAM" id="SSF53613">
    <property type="entry name" value="Ribokinase-like"/>
    <property type="match status" value="1"/>
</dbReference>
<keyword evidence="2" id="KW-0808">Transferase</keyword>
<protein>
    <recommendedName>
        <fullName evidence="4">Carbohydrate kinase PfkB domain-containing protein</fullName>
    </recommendedName>
</protein>
<organism evidence="5 6">
    <name type="scientific">Hadarchaeum yellowstonense</name>
    <dbReference type="NCBI Taxonomy" id="1776334"/>
    <lineage>
        <taxon>Archaea</taxon>
        <taxon>Methanobacteriati</taxon>
        <taxon>Candidatus Hadarchaeota</taxon>
        <taxon>Candidatus Hadarchaeia</taxon>
        <taxon>Candidatus Hadarchaeales</taxon>
        <taxon>Candidatus Hadarchaeaceae</taxon>
        <taxon>Candidatus Hadarchaeum</taxon>
    </lineage>
</organism>
<dbReference type="PANTHER" id="PTHR43085:SF57">
    <property type="entry name" value="CARBOHYDRATE KINASE PFKB DOMAIN-CONTAINING PROTEIN"/>
    <property type="match status" value="1"/>
</dbReference>
<dbReference type="AlphaFoldDB" id="A0A147JTS6"/>
<evidence type="ECO:0000313" key="6">
    <source>
        <dbReference type="Proteomes" id="UP000074294"/>
    </source>
</evidence>
<evidence type="ECO:0000259" key="4">
    <source>
        <dbReference type="Pfam" id="PF00294"/>
    </source>
</evidence>
<dbReference type="STRING" id="1776334.APZ16_01205"/>
<accession>A0A147JTS6</accession>
<dbReference type="Pfam" id="PF00294">
    <property type="entry name" value="PfkB"/>
    <property type="match status" value="1"/>
</dbReference>
<comment type="caution">
    <text evidence="5">The sequence shown here is derived from an EMBL/GenBank/DDBJ whole genome shotgun (WGS) entry which is preliminary data.</text>
</comment>
<dbReference type="Proteomes" id="UP000074294">
    <property type="component" value="Unassembled WGS sequence"/>
</dbReference>
<proteinExistence type="inferred from homology"/>
<comment type="similarity">
    <text evidence="1">Belongs to the carbohydrate kinase PfkB family.</text>
</comment>
<dbReference type="GO" id="GO:0016301">
    <property type="term" value="F:kinase activity"/>
    <property type="evidence" value="ECO:0007669"/>
    <property type="project" value="UniProtKB-KW"/>
</dbReference>
<sequence>MALDVVVIGHVALDVNIFPWGVVENVLGGAPTYSGLQFAALKQQVGIVSKVGIDFTEKFPPIYRKLGLDTEGIYVAGEHTTTFENTYDEQGNRTQVCRHVAPGITPEDVPSDYRDARSFYVSPIANEITPELLRHLKRESNLVMLDPQGVLRVIGADGRVRIRPRDLSEFFRYVDIVKLGREEAVILGENVERGMRGIQEMGPRIVILTKGGEQTMMLYDGEFVKIDPLKVEARDMTGAGDVFGAAFLTRYLATRDALQAAKFAVAAAGLKIRYKGPTGFPSEQEILEAVSRLR</sequence>
<feature type="domain" description="Carbohydrate kinase PfkB" evidence="4">
    <location>
        <begin position="4"/>
        <end position="279"/>
    </location>
</feature>
<evidence type="ECO:0000313" key="5">
    <source>
        <dbReference type="EMBL" id="KUO39882.1"/>
    </source>
</evidence>
<dbReference type="InterPro" id="IPR029056">
    <property type="entry name" value="Ribokinase-like"/>
</dbReference>
<dbReference type="InterPro" id="IPR011611">
    <property type="entry name" value="PfkB_dom"/>
</dbReference>
<dbReference type="PANTHER" id="PTHR43085">
    <property type="entry name" value="HEXOKINASE FAMILY MEMBER"/>
    <property type="match status" value="1"/>
</dbReference>
<reference evidence="5 6" key="1">
    <citation type="journal article" date="2016" name="Nat. Microbiol.">
        <title>Genomic inference of the metabolism of cosmopolitan subsurface Archaea, Hadesarchaea.</title>
        <authorList>
            <person name="Baker B.J."/>
            <person name="Saw J.H."/>
            <person name="Lind A.E."/>
            <person name="Lazar C.S."/>
            <person name="Hinrichs K.-U."/>
            <person name="Teske A.P."/>
            <person name="Ettema T.J."/>
        </authorList>
    </citation>
    <scope>NUCLEOTIDE SEQUENCE [LARGE SCALE GENOMIC DNA]</scope>
</reference>
<dbReference type="InterPro" id="IPR050306">
    <property type="entry name" value="PfkB_Carbo_kinase"/>
</dbReference>
<evidence type="ECO:0000256" key="2">
    <source>
        <dbReference type="ARBA" id="ARBA00022679"/>
    </source>
</evidence>
<keyword evidence="3" id="KW-0418">Kinase</keyword>
<dbReference type="Gene3D" id="3.40.1190.20">
    <property type="match status" value="1"/>
</dbReference>
<evidence type="ECO:0000256" key="3">
    <source>
        <dbReference type="ARBA" id="ARBA00022777"/>
    </source>
</evidence>